<evidence type="ECO:0000256" key="6">
    <source>
        <dbReference type="ARBA" id="ARBA00023054"/>
    </source>
</evidence>
<feature type="non-terminal residue" evidence="10">
    <location>
        <position position="1260"/>
    </location>
</feature>
<dbReference type="Pfam" id="PF25828">
    <property type="entry name" value="CC_Cfap43"/>
    <property type="match status" value="2"/>
</dbReference>
<name>A0A067D7J4_SAPPC</name>
<evidence type="ECO:0000256" key="1">
    <source>
        <dbReference type="ARBA" id="ARBA00004138"/>
    </source>
</evidence>
<dbReference type="PANTHER" id="PTHR14885">
    <property type="entry name" value="CILIA- AND FLAGELLA-ASSOCIATED PROTEIN 43-RELATED"/>
    <property type="match status" value="1"/>
</dbReference>
<dbReference type="RefSeq" id="XP_012194636.1">
    <property type="nucleotide sequence ID" value="XM_012339246.1"/>
</dbReference>
<organism evidence="10 11">
    <name type="scientific">Saprolegnia parasitica (strain CBS 223.65)</name>
    <dbReference type="NCBI Taxonomy" id="695850"/>
    <lineage>
        <taxon>Eukaryota</taxon>
        <taxon>Sar</taxon>
        <taxon>Stramenopiles</taxon>
        <taxon>Oomycota</taxon>
        <taxon>Saprolegniomycetes</taxon>
        <taxon>Saprolegniales</taxon>
        <taxon>Saprolegniaceae</taxon>
        <taxon>Saprolegnia</taxon>
    </lineage>
</organism>
<keyword evidence="6 9" id="KW-0175">Coiled coil</keyword>
<dbReference type="InterPro" id="IPR011047">
    <property type="entry name" value="Quinoprotein_ADH-like_sf"/>
</dbReference>
<dbReference type="OMA" id="HGKDQVG"/>
<gene>
    <name evidence="10" type="ORF">SPRG_01044</name>
</gene>
<dbReference type="VEuPathDB" id="FungiDB:SPRG_01044"/>
<dbReference type="SUPFAM" id="SSF50998">
    <property type="entry name" value="Quinoprotein alcohol dehydrogenase-like"/>
    <property type="match status" value="1"/>
</dbReference>
<evidence type="ECO:0000313" key="10">
    <source>
        <dbReference type="EMBL" id="KDO34982.1"/>
    </source>
</evidence>
<keyword evidence="7" id="KW-0206">Cytoskeleton</keyword>
<dbReference type="EMBL" id="KK583190">
    <property type="protein sequence ID" value="KDO34982.1"/>
    <property type="molecule type" value="Genomic_DNA"/>
</dbReference>
<dbReference type="GeneID" id="24123657"/>
<dbReference type="AlphaFoldDB" id="A0A067D7J4"/>
<keyword evidence="11" id="KW-1185">Reference proteome</keyword>
<keyword evidence="8" id="KW-0966">Cell projection</keyword>
<evidence type="ECO:0000256" key="4">
    <source>
        <dbReference type="ARBA" id="ARBA00022574"/>
    </source>
</evidence>
<dbReference type="STRING" id="695850.A0A067D7J4"/>
<evidence type="ECO:0000256" key="3">
    <source>
        <dbReference type="ARBA" id="ARBA00022490"/>
    </source>
</evidence>
<dbReference type="Proteomes" id="UP000030745">
    <property type="component" value="Unassembled WGS sequence"/>
</dbReference>
<evidence type="ECO:0000256" key="7">
    <source>
        <dbReference type="ARBA" id="ARBA00023212"/>
    </source>
</evidence>
<evidence type="ECO:0000256" key="5">
    <source>
        <dbReference type="ARBA" id="ARBA00022737"/>
    </source>
</evidence>
<sequence>MSLDAVAKHAFAYEGGDVVLADEHTVVTRCGNLLKFSSVVSNSQHFLPRAKASRIVAFDVNPKTASIALAACEENASIDIYALPDKRWKGRLPNDTAAFEYHLLKFSRCGSRLLSLGTDHGNQLRVWDLDRFDAIDGCLATLPHRYSFASFNPLNPDQFVLGGDRGIVFWRVCKVQTTFCLSRMDAAVTSSGEYAGSAVSSEEAAEKRREYTCHCWSKDGKLFAANRMGELVKLDPTRGEILAVVVLSRTAVLASLVLTAECLVAGFSDGSVRWLHDHDYSVLQTRLVGLGLSPSHARIVLGSSAGGLYELTALVDVDEDEKSPAANAASLLNKLGGYHTGAVLSMALLIPAGGTTNDAVVVSGGVSGALYFWTVQSCKGIAVSSLTDLFESAPKTMITAVAARYLDPIVVVGDATGHVRILSVAKVAAASIDVAPIHCARVCTTAIDMIEIHPASALALLASSSSHVVYIMSLDPERRFRILGFAQGPSPSARLSMVKWVPTSSLDTSAFVASLGHETFYCALTNLDERIAIEFHLMLLGAFQPSTVAQRGVFLSPSHALKLLTYVNFNAKHVSVLRINDAPKTIKSVEAKLLHADAHAKPLTAIAKSPFASRDGAEIFATGAADGTLSLWLLQPTTVGLTLNDTVWHFAKQKSLVLHAGAITSIVFSHAEDATYVYTSGVDGAVFCVELKPEHGLGLLKSVSEGASPLYVNLGRRSNEPEKKAPRWHLTNDGRPFLDTYADEQDSLARAKFDAIKDKIRGPLSALQLKLQTMLAHNAELPEMEALARDEFVINRDLEASLLAQNAARATDVRSHIGRQIAEMNIVRERMKAEFWDTGDTKGVVLKGLNNSELIVYNLPTRKLGAAEKRREAAVQRLRQLEYQLARLEPSESVRTARRQTSAGYHHADLIPPAITWMVNAGLLHPTLGKREAPPPKPEEFDLSTPVRLVDLIYHPAMIRTRKQQRTQIALLLAYERQLLGEYNKDFDELARLKESKMDEIEAKNARIREIGAELQVHESPAVYSWSADEVADSVLSLRPGEMTKTPTQPKDDVAGRALRDMMNGTLEVKKELVQGSSLVREPWMDETPADELSPEQKLKLQAYDAEAARIADEKEKYKKSLDLELKKLKADIADICRGFDEKLKTLQDMYLATRLSVLTQQMYMLRLGDVLLSHEHICHDLASLSSEIASIETEIASLHVDHAQFEARLESCKDEWHKSMDDDKALERAFPREIEEAAGAPLEHDVLRSLTELYRKRRS</sequence>
<dbReference type="InterPro" id="IPR015943">
    <property type="entry name" value="WD40/YVTN_repeat-like_dom_sf"/>
</dbReference>
<feature type="coiled-coil region" evidence="9">
    <location>
        <begin position="1101"/>
        <end position="1132"/>
    </location>
</feature>
<dbReference type="PANTHER" id="PTHR14885:SF1">
    <property type="entry name" value="CILIA- AND FLAGELLA-ASSOCIATED PROTEIN 43"/>
    <property type="match status" value="1"/>
</dbReference>
<dbReference type="KEGG" id="spar:SPRG_01044"/>
<evidence type="ECO:0000256" key="8">
    <source>
        <dbReference type="ARBA" id="ARBA00023273"/>
    </source>
</evidence>
<evidence type="ECO:0000313" key="11">
    <source>
        <dbReference type="Proteomes" id="UP000030745"/>
    </source>
</evidence>
<dbReference type="InterPro" id="IPR001680">
    <property type="entry name" value="WD40_rpt"/>
</dbReference>
<accession>A0A067D7J4</accession>
<dbReference type="OrthoDB" id="64311at2759"/>
<evidence type="ECO:0000256" key="9">
    <source>
        <dbReference type="SAM" id="Coils"/>
    </source>
</evidence>
<dbReference type="Gene3D" id="2.130.10.10">
    <property type="entry name" value="YVTN repeat-like/Quinoprotein amine dehydrogenase"/>
    <property type="match status" value="3"/>
</dbReference>
<evidence type="ECO:0000256" key="2">
    <source>
        <dbReference type="ARBA" id="ARBA00004245"/>
    </source>
</evidence>
<reference evidence="10 11" key="1">
    <citation type="journal article" date="2013" name="PLoS Genet.">
        <title>Distinctive expansion of potential virulence genes in the genome of the oomycete fish pathogen Saprolegnia parasitica.</title>
        <authorList>
            <person name="Jiang R.H."/>
            <person name="de Bruijn I."/>
            <person name="Haas B.J."/>
            <person name="Belmonte R."/>
            <person name="Lobach L."/>
            <person name="Christie J."/>
            <person name="van den Ackerveken G."/>
            <person name="Bottin A."/>
            <person name="Bulone V."/>
            <person name="Diaz-Moreno S.M."/>
            <person name="Dumas B."/>
            <person name="Fan L."/>
            <person name="Gaulin E."/>
            <person name="Govers F."/>
            <person name="Grenville-Briggs L.J."/>
            <person name="Horner N.R."/>
            <person name="Levin J.Z."/>
            <person name="Mammella M."/>
            <person name="Meijer H.J."/>
            <person name="Morris P."/>
            <person name="Nusbaum C."/>
            <person name="Oome S."/>
            <person name="Phillips A.J."/>
            <person name="van Rooyen D."/>
            <person name="Rzeszutek E."/>
            <person name="Saraiva M."/>
            <person name="Secombes C.J."/>
            <person name="Seidl M.F."/>
            <person name="Snel B."/>
            <person name="Stassen J.H."/>
            <person name="Sykes S."/>
            <person name="Tripathy S."/>
            <person name="van den Berg H."/>
            <person name="Vega-Arreguin J.C."/>
            <person name="Wawra S."/>
            <person name="Young S.K."/>
            <person name="Zeng Q."/>
            <person name="Dieguez-Uribeondo J."/>
            <person name="Russ C."/>
            <person name="Tyler B.M."/>
            <person name="van West P."/>
        </authorList>
    </citation>
    <scope>NUCLEOTIDE SEQUENCE [LARGE SCALE GENOMIC DNA]</scope>
    <source>
        <strain evidence="10 11">CBS 223.65</strain>
    </source>
</reference>
<proteinExistence type="predicted"/>
<dbReference type="SMART" id="SM00320">
    <property type="entry name" value="WD40"/>
    <property type="match status" value="4"/>
</dbReference>
<keyword evidence="5" id="KW-0677">Repeat</keyword>
<keyword evidence="4" id="KW-0853">WD repeat</keyword>
<dbReference type="InterPro" id="IPR011044">
    <property type="entry name" value="Quino_amine_DH_bsu"/>
</dbReference>
<keyword evidence="3" id="KW-0963">Cytoplasm</keyword>
<dbReference type="SUPFAM" id="SSF50969">
    <property type="entry name" value="YVTN repeat-like/Quinoprotein amine dehydrogenase"/>
    <property type="match status" value="1"/>
</dbReference>
<comment type="subcellular location">
    <subcellularLocation>
        <location evidence="1">Cell projection</location>
        <location evidence="1">Cilium</location>
    </subcellularLocation>
    <subcellularLocation>
        <location evidence="2">Cytoplasm</location>
        <location evidence="2">Cytoskeleton</location>
    </subcellularLocation>
</comment>
<dbReference type="GO" id="GO:0005930">
    <property type="term" value="C:axoneme"/>
    <property type="evidence" value="ECO:0007669"/>
    <property type="project" value="TreeGrafter"/>
</dbReference>
<dbReference type="GO" id="GO:0060271">
    <property type="term" value="P:cilium assembly"/>
    <property type="evidence" value="ECO:0007669"/>
    <property type="project" value="TreeGrafter"/>
</dbReference>
<evidence type="ECO:0008006" key="12">
    <source>
        <dbReference type="Google" id="ProtNLM"/>
    </source>
</evidence>
<protein>
    <recommendedName>
        <fullName evidence="12">Cilia- and flagella-associated protein 43</fullName>
    </recommendedName>
</protein>